<keyword evidence="2" id="KW-1185">Reference proteome</keyword>
<proteinExistence type="predicted"/>
<gene>
    <name evidence="1" type="ORF">EHT25_00005</name>
</gene>
<organism evidence="1 2">
    <name type="scientific">Larkinella rosea</name>
    <dbReference type="NCBI Taxonomy" id="2025312"/>
    <lineage>
        <taxon>Bacteria</taxon>
        <taxon>Pseudomonadati</taxon>
        <taxon>Bacteroidota</taxon>
        <taxon>Cytophagia</taxon>
        <taxon>Cytophagales</taxon>
        <taxon>Spirosomataceae</taxon>
        <taxon>Larkinella</taxon>
    </lineage>
</organism>
<dbReference type="AlphaFoldDB" id="A0A3P1C7V2"/>
<evidence type="ECO:0000313" key="1">
    <source>
        <dbReference type="EMBL" id="RRB09382.1"/>
    </source>
</evidence>
<comment type="caution">
    <text evidence="1">The sequence shown here is derived from an EMBL/GenBank/DDBJ whole genome shotgun (WGS) entry which is preliminary data.</text>
</comment>
<sequence length="152" mass="17583">MNFSINGYNGFIKVEISEVFGYPNRTSHLGGYETKSQLSIRSGGFSFEGKIWPSTGQIFQFYQNLQKTYSCLQGETIFHCEFDPLFTLTYDSNGHLFIKGKFTERTEEWNLLEFEIRSDQSYLVHTMAELKQIVMKYGDDEGNIPPEPKEVC</sequence>
<accession>A0A3P1C7V2</accession>
<evidence type="ECO:0000313" key="2">
    <source>
        <dbReference type="Proteomes" id="UP000271925"/>
    </source>
</evidence>
<dbReference type="Pfam" id="PF24716">
    <property type="entry name" value="WapI"/>
    <property type="match status" value="1"/>
</dbReference>
<name>A0A3P1C7V2_9BACT</name>
<dbReference type="Proteomes" id="UP000271925">
    <property type="component" value="Unassembled WGS sequence"/>
</dbReference>
<dbReference type="RefSeq" id="WP_124868770.1">
    <property type="nucleotide sequence ID" value="NZ_RQJO01000001.1"/>
</dbReference>
<dbReference type="EMBL" id="RQJO01000001">
    <property type="protein sequence ID" value="RRB09382.1"/>
    <property type="molecule type" value="Genomic_DNA"/>
</dbReference>
<dbReference type="OrthoDB" id="885691at2"/>
<dbReference type="InterPro" id="IPR056510">
    <property type="entry name" value="WapI"/>
</dbReference>
<reference evidence="1 2" key="1">
    <citation type="submission" date="2018-11" db="EMBL/GenBank/DDBJ databases">
        <authorList>
            <person name="Zhou Z."/>
            <person name="Wang G."/>
        </authorList>
    </citation>
    <scope>NUCLEOTIDE SEQUENCE [LARGE SCALE GENOMIC DNA]</scope>
    <source>
        <strain evidence="1 2">KCTC52004</strain>
    </source>
</reference>
<protein>
    <submittedName>
        <fullName evidence="1">Uncharacterized protein</fullName>
    </submittedName>
</protein>